<keyword evidence="3" id="KW-1185">Reference proteome</keyword>
<feature type="chain" id="PRO_5045873330" evidence="1">
    <location>
        <begin position="18"/>
        <end position="156"/>
    </location>
</feature>
<protein>
    <submittedName>
        <fullName evidence="2">Uncharacterized protein</fullName>
    </submittedName>
</protein>
<sequence>MQFSTIFISALAAVASAAPAKKEEPRAAFNAADFNNFAFNSIDLGYLGVVNSLDFQILQQLSTNNNLNIGGFAGLFSNGAFDINSLLQFQQIQNIIQLQQLGVLGGFDLSTLNLNQVNFGLINAIGGVDLTQFIDASLAPQIQTIVQQQTVAVVKE</sequence>
<gene>
    <name evidence="2" type="ORF">SUNI508_04772</name>
</gene>
<name>A0ABR2V6C9_9PEZI</name>
<feature type="signal peptide" evidence="1">
    <location>
        <begin position="1"/>
        <end position="17"/>
    </location>
</feature>
<evidence type="ECO:0000256" key="1">
    <source>
        <dbReference type="SAM" id="SignalP"/>
    </source>
</evidence>
<dbReference type="Proteomes" id="UP001408356">
    <property type="component" value="Unassembled WGS sequence"/>
</dbReference>
<keyword evidence="1" id="KW-0732">Signal</keyword>
<organism evidence="2 3">
    <name type="scientific">Seiridium unicorne</name>
    <dbReference type="NCBI Taxonomy" id="138068"/>
    <lineage>
        <taxon>Eukaryota</taxon>
        <taxon>Fungi</taxon>
        <taxon>Dikarya</taxon>
        <taxon>Ascomycota</taxon>
        <taxon>Pezizomycotina</taxon>
        <taxon>Sordariomycetes</taxon>
        <taxon>Xylariomycetidae</taxon>
        <taxon>Amphisphaeriales</taxon>
        <taxon>Sporocadaceae</taxon>
        <taxon>Seiridium</taxon>
    </lineage>
</organism>
<proteinExistence type="predicted"/>
<evidence type="ECO:0000313" key="2">
    <source>
        <dbReference type="EMBL" id="KAK9422416.1"/>
    </source>
</evidence>
<reference evidence="2 3" key="1">
    <citation type="journal article" date="2024" name="J. Plant Pathol.">
        <title>Sequence and assembly of the genome of Seiridium unicorne, isolate CBS 538.82, causal agent of cypress canker disease.</title>
        <authorList>
            <person name="Scali E."/>
            <person name="Rocca G.D."/>
            <person name="Danti R."/>
            <person name="Garbelotto M."/>
            <person name="Barberini S."/>
            <person name="Baroncelli R."/>
            <person name="Emiliani G."/>
        </authorList>
    </citation>
    <scope>NUCLEOTIDE SEQUENCE [LARGE SCALE GENOMIC DNA]</scope>
    <source>
        <strain evidence="2 3">BM-138-508</strain>
    </source>
</reference>
<dbReference type="EMBL" id="JARVKF010000113">
    <property type="protein sequence ID" value="KAK9422416.1"/>
    <property type="molecule type" value="Genomic_DNA"/>
</dbReference>
<evidence type="ECO:0000313" key="3">
    <source>
        <dbReference type="Proteomes" id="UP001408356"/>
    </source>
</evidence>
<comment type="caution">
    <text evidence="2">The sequence shown here is derived from an EMBL/GenBank/DDBJ whole genome shotgun (WGS) entry which is preliminary data.</text>
</comment>
<accession>A0ABR2V6C9</accession>